<name>A0A286E1L6_9NEIS</name>
<accession>A0A286E1L6</accession>
<dbReference type="RefSeq" id="WP_097113125.1">
    <property type="nucleotide sequence ID" value="NZ_OCNF01000001.1"/>
</dbReference>
<reference evidence="1 2" key="1">
    <citation type="submission" date="2017-09" db="EMBL/GenBank/DDBJ databases">
        <authorList>
            <person name="Ehlers B."/>
            <person name="Leendertz F.H."/>
        </authorList>
    </citation>
    <scope>NUCLEOTIDE SEQUENCE [LARGE SCALE GENOMIC DNA]</scope>
    <source>
        <strain evidence="1 2">DSM 16848</strain>
    </source>
</reference>
<dbReference type="Proteomes" id="UP000219669">
    <property type="component" value="Unassembled WGS sequence"/>
</dbReference>
<organism evidence="1 2">
    <name type="scientific">Alysiella filiformis DSM 16848</name>
    <dbReference type="NCBI Taxonomy" id="1120981"/>
    <lineage>
        <taxon>Bacteria</taxon>
        <taxon>Pseudomonadati</taxon>
        <taxon>Pseudomonadota</taxon>
        <taxon>Betaproteobacteria</taxon>
        <taxon>Neisseriales</taxon>
        <taxon>Neisseriaceae</taxon>
        <taxon>Alysiella</taxon>
    </lineage>
</organism>
<sequence length="138" mass="16004">MAIRLRTSLKSNGSGYGIVKDGEHYFTLHAKGEIDKIQRIQQEYMATPHFSDMKYMLGQEMEKLLSNNPVNIYDISACDEMGMPLWSANLYAFNQEDAINNVYDLSVLMKREYPNYGRNISFFNFQNLKTGQSFTLNY</sequence>
<dbReference type="AlphaFoldDB" id="A0A286E1L6"/>
<dbReference type="EMBL" id="OCNF01000001">
    <property type="protein sequence ID" value="SOD64779.1"/>
    <property type="molecule type" value="Genomic_DNA"/>
</dbReference>
<keyword evidence="2" id="KW-1185">Reference proteome</keyword>
<protein>
    <submittedName>
        <fullName evidence="1">Uncharacterized protein</fullName>
    </submittedName>
</protein>
<evidence type="ECO:0000313" key="1">
    <source>
        <dbReference type="EMBL" id="SOD64779.1"/>
    </source>
</evidence>
<gene>
    <name evidence="1" type="ORF">SAMN02746062_00030</name>
</gene>
<proteinExistence type="predicted"/>
<evidence type="ECO:0000313" key="2">
    <source>
        <dbReference type="Proteomes" id="UP000219669"/>
    </source>
</evidence>